<protein>
    <submittedName>
        <fullName evidence="1">Uncharacterized protein</fullName>
    </submittedName>
</protein>
<comment type="caution">
    <text evidence="1">The sequence shown here is derived from an EMBL/GenBank/DDBJ whole genome shotgun (WGS) entry which is preliminary data.</text>
</comment>
<evidence type="ECO:0000313" key="2">
    <source>
        <dbReference type="Proteomes" id="UP001060215"/>
    </source>
</evidence>
<reference evidence="1 2" key="1">
    <citation type="journal article" date="2022" name="Plant J.">
        <title>Chromosome-level genome of Camellia lanceoleosa provides a valuable resource for understanding genome evolution and self-incompatibility.</title>
        <authorList>
            <person name="Gong W."/>
            <person name="Xiao S."/>
            <person name="Wang L."/>
            <person name="Liao Z."/>
            <person name="Chang Y."/>
            <person name="Mo W."/>
            <person name="Hu G."/>
            <person name="Li W."/>
            <person name="Zhao G."/>
            <person name="Zhu H."/>
            <person name="Hu X."/>
            <person name="Ji K."/>
            <person name="Xiang X."/>
            <person name="Song Q."/>
            <person name="Yuan D."/>
            <person name="Jin S."/>
            <person name="Zhang L."/>
        </authorList>
    </citation>
    <scope>NUCLEOTIDE SEQUENCE [LARGE SCALE GENOMIC DNA]</scope>
    <source>
        <strain evidence="1">SQ_2022a</strain>
    </source>
</reference>
<proteinExistence type="predicted"/>
<gene>
    <name evidence="1" type="ORF">LOK49_LG12G01140</name>
</gene>
<dbReference type="Proteomes" id="UP001060215">
    <property type="component" value="Chromosome 13"/>
</dbReference>
<dbReference type="EMBL" id="CM045770">
    <property type="protein sequence ID" value="KAI7991981.1"/>
    <property type="molecule type" value="Genomic_DNA"/>
</dbReference>
<organism evidence="1 2">
    <name type="scientific">Camellia lanceoleosa</name>
    <dbReference type="NCBI Taxonomy" id="1840588"/>
    <lineage>
        <taxon>Eukaryota</taxon>
        <taxon>Viridiplantae</taxon>
        <taxon>Streptophyta</taxon>
        <taxon>Embryophyta</taxon>
        <taxon>Tracheophyta</taxon>
        <taxon>Spermatophyta</taxon>
        <taxon>Magnoliopsida</taxon>
        <taxon>eudicotyledons</taxon>
        <taxon>Gunneridae</taxon>
        <taxon>Pentapetalae</taxon>
        <taxon>asterids</taxon>
        <taxon>Ericales</taxon>
        <taxon>Theaceae</taxon>
        <taxon>Camellia</taxon>
    </lineage>
</organism>
<sequence>MKAAVVYFDFELRDRCVGSTRTSKSKSPFPRKGQVTRKKAHCKYHSGMVGHCTNLRMDLRKHIRRKLTFFPERRQRQRRGSRNPSEVPKPLHQVLLGGIGVHFKDVNTAWSRFFLESDVHRATKSSFSTSIGS</sequence>
<keyword evidence="2" id="KW-1185">Reference proteome</keyword>
<accession>A0ACC0FVJ0</accession>
<evidence type="ECO:0000313" key="1">
    <source>
        <dbReference type="EMBL" id="KAI7991981.1"/>
    </source>
</evidence>
<name>A0ACC0FVJ0_9ERIC</name>